<evidence type="ECO:0000256" key="9">
    <source>
        <dbReference type="RuleBase" id="RU003923"/>
    </source>
</evidence>
<dbReference type="InterPro" id="IPR001992">
    <property type="entry name" value="T2SS_GspF/T4SS_PilC_CS"/>
</dbReference>
<dbReference type="PANTHER" id="PTHR30012:SF7">
    <property type="entry name" value="PROTEIN TRANSPORT PROTEIN HOFC HOMOLOG"/>
    <property type="match status" value="1"/>
</dbReference>
<evidence type="ECO:0000256" key="6">
    <source>
        <dbReference type="ARBA" id="ARBA00022692"/>
    </source>
</evidence>
<evidence type="ECO:0000256" key="8">
    <source>
        <dbReference type="ARBA" id="ARBA00023136"/>
    </source>
</evidence>
<feature type="domain" description="Type II secretion system protein GspF" evidence="11">
    <location>
        <begin position="271"/>
        <end position="391"/>
    </location>
</feature>
<evidence type="ECO:0000256" key="4">
    <source>
        <dbReference type="ARBA" id="ARBA00022475"/>
    </source>
</evidence>
<evidence type="ECO:0000313" key="12">
    <source>
        <dbReference type="EMBL" id="MBO1927162.1"/>
    </source>
</evidence>
<keyword evidence="7 10" id="KW-1133">Transmembrane helix</keyword>
<evidence type="ECO:0000313" key="13">
    <source>
        <dbReference type="Proteomes" id="UP000664835"/>
    </source>
</evidence>
<reference evidence="12 13" key="1">
    <citation type="submission" date="2021-03" db="EMBL/GenBank/DDBJ databases">
        <title>Thiomicrorhabdus sp.nov.,novel sulfur-oxidizing bacteria isolated from coastal sediment.</title>
        <authorList>
            <person name="Liu X."/>
        </authorList>
    </citation>
    <scope>NUCLEOTIDE SEQUENCE [LARGE SCALE GENOMIC DNA]</scope>
    <source>
        <strain evidence="12 13">6S2-11</strain>
    </source>
</reference>
<feature type="transmembrane region" description="Helical" evidence="10">
    <location>
        <begin position="218"/>
        <end position="236"/>
    </location>
</feature>
<dbReference type="EMBL" id="JAGETV010000008">
    <property type="protein sequence ID" value="MBO1927162.1"/>
    <property type="molecule type" value="Genomic_DNA"/>
</dbReference>
<keyword evidence="6 9" id="KW-0812">Transmembrane</keyword>
<dbReference type="PANTHER" id="PTHR30012">
    <property type="entry name" value="GENERAL SECRETION PATHWAY PROTEIN"/>
    <property type="match status" value="1"/>
</dbReference>
<protein>
    <submittedName>
        <fullName evidence="12">Type II secretion system F family protein</fullName>
    </submittedName>
</protein>
<organism evidence="12 13">
    <name type="scientific">Thiomicrorhabdus marina</name>
    <dbReference type="NCBI Taxonomy" id="2818442"/>
    <lineage>
        <taxon>Bacteria</taxon>
        <taxon>Pseudomonadati</taxon>
        <taxon>Pseudomonadota</taxon>
        <taxon>Gammaproteobacteria</taxon>
        <taxon>Thiotrichales</taxon>
        <taxon>Piscirickettsiaceae</taxon>
        <taxon>Thiomicrorhabdus</taxon>
    </lineage>
</organism>
<dbReference type="RefSeq" id="WP_208148629.1">
    <property type="nucleotide sequence ID" value="NZ_JAGETV010000008.1"/>
</dbReference>
<dbReference type="PROSITE" id="PS00874">
    <property type="entry name" value="T2SP_F"/>
    <property type="match status" value="1"/>
</dbReference>
<dbReference type="InterPro" id="IPR042094">
    <property type="entry name" value="T2SS_GspF_sf"/>
</dbReference>
<evidence type="ECO:0000256" key="1">
    <source>
        <dbReference type="ARBA" id="ARBA00004429"/>
    </source>
</evidence>
<sequence length="400" mass="44722">MQNYNYIGINQFGKRVNGVMPANNVHELEQKLKKTQIDLLSSKEQSKGLSLSFGTKIKKRDIITITFQLEQMLEAGVPLMEIIEDMKDTFENDAVREMLANIYESMEGGNTFSESLEGFEKEFGRVYISLVSVGEKTGKLEEILRDLGNMMKWEDELASKAKKVMIYPAIVATVVVAVVILMMLFVVPELLGFITSMGGEIGFATVALIATSNFIQNYILQLIIAPIVGVAIYRWWRKQSPDFKLKSDEWSLKTPIIGEVIHKLKLARVANSLSVMYGAGVSFPDSLRMASLTAGNKHLEANIMTAVGMIEDGKEIWISFRDSNAFPMMAVRMIKSGELTGKMDVALKNVSYFYDREAKELIEKIEPAIEPVLTVIMGFIVGWVMIAVLGPIYDTIAQVQ</sequence>
<dbReference type="InterPro" id="IPR018076">
    <property type="entry name" value="T2SS_GspF_dom"/>
</dbReference>
<feature type="transmembrane region" description="Helical" evidence="10">
    <location>
        <begin position="164"/>
        <end position="187"/>
    </location>
</feature>
<feature type="domain" description="Type II secretion system protein GspF" evidence="11">
    <location>
        <begin position="72"/>
        <end position="188"/>
    </location>
</feature>
<evidence type="ECO:0000256" key="3">
    <source>
        <dbReference type="ARBA" id="ARBA00022448"/>
    </source>
</evidence>
<feature type="transmembrane region" description="Helical" evidence="10">
    <location>
        <begin position="372"/>
        <end position="393"/>
    </location>
</feature>
<keyword evidence="5" id="KW-0997">Cell inner membrane</keyword>
<dbReference type="Pfam" id="PF00482">
    <property type="entry name" value="T2SSF"/>
    <property type="match status" value="2"/>
</dbReference>
<comment type="similarity">
    <text evidence="2 9">Belongs to the GSP F family.</text>
</comment>
<evidence type="ECO:0000256" key="2">
    <source>
        <dbReference type="ARBA" id="ARBA00005745"/>
    </source>
</evidence>
<name>A0ABS3Q4A1_9GAMM</name>
<comment type="subcellular location">
    <subcellularLocation>
        <location evidence="1 9">Cell inner membrane</location>
        <topology evidence="1 9">Multi-pass membrane protein</topology>
    </subcellularLocation>
</comment>
<dbReference type="Proteomes" id="UP000664835">
    <property type="component" value="Unassembled WGS sequence"/>
</dbReference>
<keyword evidence="8 10" id="KW-0472">Membrane</keyword>
<proteinExistence type="inferred from homology"/>
<dbReference type="InterPro" id="IPR003004">
    <property type="entry name" value="GspF/PilC"/>
</dbReference>
<evidence type="ECO:0000259" key="11">
    <source>
        <dbReference type="Pfam" id="PF00482"/>
    </source>
</evidence>
<keyword evidence="13" id="KW-1185">Reference proteome</keyword>
<evidence type="ECO:0000256" key="5">
    <source>
        <dbReference type="ARBA" id="ARBA00022519"/>
    </source>
</evidence>
<dbReference type="Gene3D" id="1.20.81.30">
    <property type="entry name" value="Type II secretion system (T2SS), domain F"/>
    <property type="match status" value="2"/>
</dbReference>
<dbReference type="PRINTS" id="PR00812">
    <property type="entry name" value="BCTERIALGSPF"/>
</dbReference>
<keyword evidence="4" id="KW-1003">Cell membrane</keyword>
<gene>
    <name evidence="12" type="ORF">J3998_06190</name>
</gene>
<accession>A0ABS3Q4A1</accession>
<evidence type="ECO:0000256" key="10">
    <source>
        <dbReference type="SAM" id="Phobius"/>
    </source>
</evidence>
<comment type="caution">
    <text evidence="12">The sequence shown here is derived from an EMBL/GenBank/DDBJ whole genome shotgun (WGS) entry which is preliminary data.</text>
</comment>
<keyword evidence="3 9" id="KW-0813">Transport</keyword>
<evidence type="ECO:0000256" key="7">
    <source>
        <dbReference type="ARBA" id="ARBA00022989"/>
    </source>
</evidence>